<name>A0A976N2Y1_9VIRU</name>
<dbReference type="Pfam" id="PF23343">
    <property type="entry name" value="REP_ORF2-G2P"/>
    <property type="match status" value="1"/>
</dbReference>
<proteinExistence type="predicted"/>
<feature type="domain" description="Replication-associated protein ORF2/G2P" evidence="1">
    <location>
        <begin position="96"/>
        <end position="210"/>
    </location>
</feature>
<accession>A0A976N2Y1</accession>
<evidence type="ECO:0000259" key="1">
    <source>
        <dbReference type="Pfam" id="PF23343"/>
    </source>
</evidence>
<dbReference type="EMBL" id="OM869694">
    <property type="protein sequence ID" value="UPW41916.1"/>
    <property type="molecule type" value="Genomic_DNA"/>
</dbReference>
<reference evidence="2" key="1">
    <citation type="submission" date="2022-02" db="EMBL/GenBank/DDBJ databases">
        <title>Towards deciphering the DNA virus diversity associated with rodent species in the families Cricetidae and Heteromyidae.</title>
        <authorList>
            <person name="Lund M."/>
            <person name="Larsen B.B."/>
            <person name="Gryseels S."/>
            <person name="Kraberger S."/>
            <person name="Rowsey D.M."/>
            <person name="Steger L."/>
            <person name="Yule K.M."/>
            <person name="Upham N.S."/>
            <person name="Worobey M."/>
            <person name="Van Doorslaer K."/>
            <person name="Varsani A."/>
        </authorList>
    </citation>
    <scope>NUCLEOTIDE SEQUENCE</scope>
    <source>
        <strain evidence="2">NeonRodF1_74</strain>
    </source>
</reference>
<organism evidence="2">
    <name type="scientific">Dipodfec virus RodF1_74</name>
    <dbReference type="NCBI Taxonomy" id="2929310"/>
    <lineage>
        <taxon>Viruses</taxon>
        <taxon>Monodnaviria</taxon>
        <taxon>Sangervirae</taxon>
        <taxon>Phixviricota</taxon>
        <taxon>Malgrandaviricetes</taxon>
        <taxon>Petitvirales</taxon>
        <taxon>Microviridae</taxon>
    </lineage>
</organism>
<dbReference type="InterPro" id="IPR056906">
    <property type="entry name" value="ORF2/G2P_dom"/>
</dbReference>
<evidence type="ECO:0000313" key="2">
    <source>
        <dbReference type="EMBL" id="UPW41916.1"/>
    </source>
</evidence>
<sequence>MRGILFSVFANRRFVTTENKHFPTRILLLDIYTVGDTKYAARMCAAVCEVCMCCFPRWLPKQKIYVPCGECVECMRTVSNEWALRICLECQQHAENCCVTLTYDEAHKPQDSLLQPRDMQLWLKRLRKAVSPVRVRFFGSGEYGDKFWRPHYHVILFGWRPPDLVPFFVRNGRQFYKSEFVSDTWRNGHILVGDVDFHTAFYTAKYLQKAMFKDVAVPPFVRMSNRPGIGAGAVDTVNFDFLVNGKIYFDGKAFNVPRYFWKLLEKADSDIIDWQEWHDKRALKSKLAHEAVPFTDFEKRRKRSDDFFKGY</sequence>
<protein>
    <submittedName>
        <fullName evidence="2">Replication initiator protein</fullName>
    </submittedName>
</protein>